<evidence type="ECO:0000256" key="4">
    <source>
        <dbReference type="ARBA" id="ARBA00022692"/>
    </source>
</evidence>
<keyword evidence="8" id="KW-0472">Membrane</keyword>
<feature type="compositionally biased region" description="Gly residues" evidence="9">
    <location>
        <begin position="261"/>
        <end position="279"/>
    </location>
</feature>
<evidence type="ECO:0000256" key="6">
    <source>
        <dbReference type="ARBA" id="ARBA00022824"/>
    </source>
</evidence>
<keyword evidence="5 10" id="KW-0732">Signal</keyword>
<sequence length="279" mass="27834">MGHRSLALVLLALSFAGHARGAALTVEHSFGNGPFLPAGKLVGDVKDVVMTWEREESLSSAEEELLEKAIKEDGLYLLRVQTPRGTLLSSVRAACLKAPGFKEQAEVQADRSGALLAFSYSVPACSPAHAHGDGEGAEAAPAASSAPAPRSGALPVRVLLPFAGPLLVAPDAAGDFVDVSMDAPDPSLAGAGAGSGAAYDPSAKPRAAAQAGGAAQRKGGPPPPDERTWLQKNWMFVVAGALMVFNVIAKANAPPPPGGAPAAGGGGGGGGGGGAVARR</sequence>
<keyword evidence="4" id="KW-0812">Transmembrane</keyword>
<feature type="region of interest" description="Disordered" evidence="9">
    <location>
        <begin position="256"/>
        <end position="279"/>
    </location>
</feature>
<comment type="similarity">
    <text evidence="2">Belongs to the EMC10 family.</text>
</comment>
<dbReference type="Pfam" id="PF21203">
    <property type="entry name" value="ECM10"/>
    <property type="match status" value="1"/>
</dbReference>
<dbReference type="EMBL" id="JAEHOE010000035">
    <property type="protein sequence ID" value="KAG2493868.1"/>
    <property type="molecule type" value="Genomic_DNA"/>
</dbReference>
<comment type="caution">
    <text evidence="11">The sequence shown here is derived from an EMBL/GenBank/DDBJ whole genome shotgun (WGS) entry which is preliminary data.</text>
</comment>
<evidence type="ECO:0000256" key="3">
    <source>
        <dbReference type="ARBA" id="ARBA00020105"/>
    </source>
</evidence>
<evidence type="ECO:0000256" key="9">
    <source>
        <dbReference type="SAM" id="MobiDB-lite"/>
    </source>
</evidence>
<accession>A0A835Y399</accession>
<keyword evidence="7" id="KW-1133">Transmembrane helix</keyword>
<evidence type="ECO:0000256" key="2">
    <source>
        <dbReference type="ARBA" id="ARBA00007695"/>
    </source>
</evidence>
<evidence type="ECO:0000313" key="12">
    <source>
        <dbReference type="Proteomes" id="UP000612055"/>
    </source>
</evidence>
<organism evidence="11 12">
    <name type="scientific">Edaphochlamys debaryana</name>
    <dbReference type="NCBI Taxonomy" id="47281"/>
    <lineage>
        <taxon>Eukaryota</taxon>
        <taxon>Viridiplantae</taxon>
        <taxon>Chlorophyta</taxon>
        <taxon>core chlorophytes</taxon>
        <taxon>Chlorophyceae</taxon>
        <taxon>CS clade</taxon>
        <taxon>Chlamydomonadales</taxon>
        <taxon>Chlamydomonadales incertae sedis</taxon>
        <taxon>Edaphochlamys</taxon>
    </lineage>
</organism>
<dbReference type="CDD" id="cd22209">
    <property type="entry name" value="EMC10"/>
    <property type="match status" value="1"/>
</dbReference>
<evidence type="ECO:0000256" key="10">
    <source>
        <dbReference type="SAM" id="SignalP"/>
    </source>
</evidence>
<feature type="compositionally biased region" description="Low complexity" evidence="9">
    <location>
        <begin position="191"/>
        <end position="219"/>
    </location>
</feature>
<evidence type="ECO:0000256" key="7">
    <source>
        <dbReference type="ARBA" id="ARBA00022989"/>
    </source>
</evidence>
<keyword evidence="6" id="KW-0256">Endoplasmic reticulum</keyword>
<reference evidence="11" key="1">
    <citation type="journal article" date="2020" name="bioRxiv">
        <title>Comparative genomics of Chlamydomonas.</title>
        <authorList>
            <person name="Craig R.J."/>
            <person name="Hasan A.R."/>
            <person name="Ness R.W."/>
            <person name="Keightley P.D."/>
        </authorList>
    </citation>
    <scope>NUCLEOTIDE SEQUENCE</scope>
    <source>
        <strain evidence="11">CCAP 11/70</strain>
    </source>
</reference>
<dbReference type="GO" id="GO:0005789">
    <property type="term" value="C:endoplasmic reticulum membrane"/>
    <property type="evidence" value="ECO:0007669"/>
    <property type="project" value="UniProtKB-SubCell"/>
</dbReference>
<feature type="chain" id="PRO_5032281400" description="ER membrane protein complex subunit 10" evidence="10">
    <location>
        <begin position="22"/>
        <end position="279"/>
    </location>
</feature>
<feature type="region of interest" description="Disordered" evidence="9">
    <location>
        <begin position="191"/>
        <end position="227"/>
    </location>
</feature>
<gene>
    <name evidence="11" type="ORF">HYH03_008084</name>
</gene>
<evidence type="ECO:0000256" key="5">
    <source>
        <dbReference type="ARBA" id="ARBA00022729"/>
    </source>
</evidence>
<evidence type="ECO:0000313" key="11">
    <source>
        <dbReference type="EMBL" id="KAG2493868.1"/>
    </source>
</evidence>
<feature type="signal peptide" evidence="10">
    <location>
        <begin position="1"/>
        <end position="21"/>
    </location>
</feature>
<evidence type="ECO:0000256" key="1">
    <source>
        <dbReference type="ARBA" id="ARBA00004115"/>
    </source>
</evidence>
<dbReference type="OrthoDB" id="537780at2759"/>
<keyword evidence="12" id="KW-1185">Reference proteome</keyword>
<evidence type="ECO:0000256" key="8">
    <source>
        <dbReference type="ARBA" id="ARBA00023136"/>
    </source>
</evidence>
<name>A0A835Y399_9CHLO</name>
<protein>
    <recommendedName>
        <fullName evidence="3">ER membrane protein complex subunit 10</fullName>
    </recommendedName>
</protein>
<comment type="subcellular location">
    <subcellularLocation>
        <location evidence="1">Endoplasmic reticulum membrane</location>
        <topology evidence="1">Single-pass type I membrane protein</topology>
    </subcellularLocation>
</comment>
<proteinExistence type="inferred from homology"/>
<dbReference type="PANTHER" id="PTHR21397:SF4">
    <property type="entry name" value="ER MEMBRANE PROTEIN COMPLEX SUBUNIT 10"/>
    <property type="match status" value="1"/>
</dbReference>
<dbReference type="PANTHER" id="PTHR21397">
    <property type="entry name" value="CHROMATIN COMPLEXES SUBUNIT BAP18-RELATED"/>
    <property type="match status" value="1"/>
</dbReference>
<dbReference type="AlphaFoldDB" id="A0A835Y399"/>
<dbReference type="Proteomes" id="UP000612055">
    <property type="component" value="Unassembled WGS sequence"/>
</dbReference>